<proteinExistence type="predicted"/>
<protein>
    <submittedName>
        <fullName evidence="1">Uncharacterized protein</fullName>
    </submittedName>
</protein>
<name>A0A1T4RNI0_9BACT</name>
<sequence>GLAIMITDVKMDYNHDDDLEFFKANQDDLVKKYNGKQLVIRECDVIAAFDSVGEAFDYGCKNYGAGNFSIQHCIAGEGAYTCKISTVYSFLCL</sequence>
<dbReference type="Proteomes" id="UP000190449">
    <property type="component" value="Unassembled WGS sequence"/>
</dbReference>
<organism evidence="1 2">
    <name type="scientific">Fibrobacter intestinalis</name>
    <dbReference type="NCBI Taxonomy" id="28122"/>
    <lineage>
        <taxon>Bacteria</taxon>
        <taxon>Pseudomonadati</taxon>
        <taxon>Fibrobacterota</taxon>
        <taxon>Fibrobacteria</taxon>
        <taxon>Fibrobacterales</taxon>
        <taxon>Fibrobacteraceae</taxon>
        <taxon>Fibrobacter</taxon>
    </lineage>
</organism>
<dbReference type="RefSeq" id="WP_078777435.1">
    <property type="nucleotide sequence ID" value="NZ_FUWU01000082.1"/>
</dbReference>
<evidence type="ECO:0000313" key="2">
    <source>
        <dbReference type="Proteomes" id="UP000190449"/>
    </source>
</evidence>
<evidence type="ECO:0000313" key="1">
    <source>
        <dbReference type="EMBL" id="SKA17529.1"/>
    </source>
</evidence>
<feature type="non-terminal residue" evidence="1">
    <location>
        <position position="1"/>
    </location>
</feature>
<reference evidence="1 2" key="1">
    <citation type="submission" date="2017-02" db="EMBL/GenBank/DDBJ databases">
        <authorList>
            <person name="Peterson S.W."/>
        </authorList>
    </citation>
    <scope>NUCLEOTIDE SEQUENCE [LARGE SCALE GENOMIC DNA]</scope>
    <source>
        <strain evidence="1 2">ATCC 43854</strain>
    </source>
</reference>
<accession>A0A1T4RNI0</accession>
<dbReference type="EMBL" id="FUWU01000082">
    <property type="protein sequence ID" value="SKA17529.1"/>
    <property type="molecule type" value="Genomic_DNA"/>
</dbReference>
<gene>
    <name evidence="1" type="ORF">SAMN02745108_02783</name>
</gene>
<dbReference type="AlphaFoldDB" id="A0A1T4RNI0"/>
<dbReference type="STRING" id="28122.SAMN02745108_02783"/>